<feature type="compositionally biased region" description="Low complexity" evidence="1">
    <location>
        <begin position="56"/>
        <end position="65"/>
    </location>
</feature>
<dbReference type="EMBL" id="AP035768">
    <property type="protein sequence ID" value="BFO17529.1"/>
    <property type="molecule type" value="Genomic_DNA"/>
</dbReference>
<name>A0AAT9HJD6_9ACTN</name>
<reference evidence="2" key="1">
    <citation type="submission" date="2024-06" db="EMBL/GenBank/DDBJ databases">
        <authorList>
            <consortium name="consrtm"/>
            <person name="Uemura M."/>
            <person name="Terahara T."/>
        </authorList>
    </citation>
    <scope>NUCLEOTIDE SEQUENCE</scope>
    <source>
        <strain evidence="2">KM77-8</strain>
    </source>
</reference>
<proteinExistence type="predicted"/>
<gene>
    <name evidence="2" type="ORF">SHKM778_39170</name>
</gene>
<feature type="region of interest" description="Disordered" evidence="1">
    <location>
        <begin position="56"/>
        <end position="97"/>
    </location>
</feature>
<organism evidence="2">
    <name type="scientific">Streptomyces haneummycinicus</name>
    <dbReference type="NCBI Taxonomy" id="3074435"/>
    <lineage>
        <taxon>Bacteria</taxon>
        <taxon>Bacillati</taxon>
        <taxon>Actinomycetota</taxon>
        <taxon>Actinomycetes</taxon>
        <taxon>Kitasatosporales</taxon>
        <taxon>Streptomycetaceae</taxon>
        <taxon>Streptomyces</taxon>
    </lineage>
</organism>
<dbReference type="AlphaFoldDB" id="A0AAT9HJD6"/>
<reference evidence="2" key="2">
    <citation type="submission" date="2024-07" db="EMBL/GenBank/DDBJ databases">
        <title>Streptomyces haneummycinica sp. nov., a new antibiotic-producing actinobacterium isolated from marine sediment.</title>
        <authorList>
            <person name="Uemura M."/>
            <person name="Hamada M."/>
            <person name="Hirano S."/>
            <person name="Kobayashi K."/>
            <person name="Ohshiro T."/>
            <person name="Kobayashi T."/>
            <person name="Terahara T."/>
        </authorList>
    </citation>
    <scope>NUCLEOTIDE SEQUENCE</scope>
    <source>
        <strain evidence="2">KM77-8</strain>
    </source>
</reference>
<accession>A0AAT9HJD6</accession>
<feature type="compositionally biased region" description="Polar residues" evidence="1">
    <location>
        <begin position="87"/>
        <end position="97"/>
    </location>
</feature>
<evidence type="ECO:0000256" key="1">
    <source>
        <dbReference type="SAM" id="MobiDB-lite"/>
    </source>
</evidence>
<evidence type="ECO:0000313" key="2">
    <source>
        <dbReference type="EMBL" id="BFO17529.1"/>
    </source>
</evidence>
<protein>
    <submittedName>
        <fullName evidence="2">Uncharacterized protein</fullName>
    </submittedName>
</protein>
<sequence>MLGTRYFLDLRGAPIHLVMAHLGGDRVPHDVHTGGAARLGRDTGRRPGQAFTCPGVVRAAPAAGGEQQQDPGGREKATREHGGGNATHDSASCLGTGNALTMVRTNMTG</sequence>
<feature type="compositionally biased region" description="Basic and acidic residues" evidence="1">
    <location>
        <begin position="72"/>
        <end position="82"/>
    </location>
</feature>